<accession>A0A3S4RFM7</accession>
<dbReference type="GO" id="GO:0032787">
    <property type="term" value="P:monocarboxylic acid metabolic process"/>
    <property type="evidence" value="ECO:0007669"/>
    <property type="project" value="UniProtKB-ARBA"/>
</dbReference>
<dbReference type="InterPro" id="IPR057326">
    <property type="entry name" value="KR_dom"/>
</dbReference>
<keyword evidence="3" id="KW-0964">Secreted</keyword>
<proteinExistence type="inferred from homology"/>
<gene>
    <name evidence="9" type="primary">fabG_26</name>
    <name evidence="9" type="ORF">NCTC10485_03585</name>
</gene>
<name>A0A3S4RFM7_MYCCI</name>
<dbReference type="PROSITE" id="PS00061">
    <property type="entry name" value="ADH_SHORT"/>
    <property type="match status" value="1"/>
</dbReference>
<evidence type="ECO:0000259" key="8">
    <source>
        <dbReference type="SMART" id="SM00822"/>
    </source>
</evidence>
<evidence type="ECO:0000256" key="3">
    <source>
        <dbReference type="ARBA" id="ARBA00022512"/>
    </source>
</evidence>
<keyword evidence="4 9" id="KW-0560">Oxidoreductase</keyword>
<evidence type="ECO:0000313" key="10">
    <source>
        <dbReference type="Proteomes" id="UP000282551"/>
    </source>
</evidence>
<dbReference type="InterPro" id="IPR002347">
    <property type="entry name" value="SDR_fam"/>
</dbReference>
<evidence type="ECO:0000313" key="9">
    <source>
        <dbReference type="EMBL" id="VEG49278.1"/>
    </source>
</evidence>
<feature type="domain" description="Ketoreductase" evidence="8">
    <location>
        <begin position="11"/>
        <end position="219"/>
    </location>
</feature>
<dbReference type="FunFam" id="3.40.50.720:FF:000173">
    <property type="entry name" value="3-oxoacyl-[acyl-carrier protein] reductase"/>
    <property type="match status" value="1"/>
</dbReference>
<organism evidence="9 10">
    <name type="scientific">Mycolicibacterium chitae</name>
    <name type="common">Mycobacterium chitae</name>
    <dbReference type="NCBI Taxonomy" id="1792"/>
    <lineage>
        <taxon>Bacteria</taxon>
        <taxon>Bacillati</taxon>
        <taxon>Actinomycetota</taxon>
        <taxon>Actinomycetes</taxon>
        <taxon>Mycobacteriales</taxon>
        <taxon>Mycobacteriaceae</taxon>
        <taxon>Mycolicibacterium</taxon>
    </lineage>
</organism>
<dbReference type="AlphaFoldDB" id="A0A3S4RFM7"/>
<keyword evidence="3" id="KW-0134">Cell wall</keyword>
<comment type="catalytic activity">
    <reaction evidence="6">
        <text>a (3R)-hydroxyacyl-[ACP] + NADP(+) = a 3-oxoacyl-[ACP] + NADPH + H(+)</text>
        <dbReference type="Rhea" id="RHEA:17397"/>
        <dbReference type="Rhea" id="RHEA-COMP:9916"/>
        <dbReference type="Rhea" id="RHEA-COMP:9945"/>
        <dbReference type="ChEBI" id="CHEBI:15378"/>
        <dbReference type="ChEBI" id="CHEBI:57783"/>
        <dbReference type="ChEBI" id="CHEBI:58349"/>
        <dbReference type="ChEBI" id="CHEBI:78776"/>
        <dbReference type="ChEBI" id="CHEBI:78827"/>
        <dbReference type="EC" id="1.1.1.100"/>
    </reaction>
    <physiologicalReaction direction="right-to-left" evidence="6">
        <dbReference type="Rhea" id="RHEA:17399"/>
    </physiologicalReaction>
</comment>
<comment type="subcellular location">
    <subcellularLocation>
        <location evidence="1">Secreted</location>
        <location evidence="1">Cell wall</location>
    </subcellularLocation>
</comment>
<evidence type="ECO:0000256" key="4">
    <source>
        <dbReference type="ARBA" id="ARBA00023002"/>
    </source>
</evidence>
<comment type="similarity">
    <text evidence="2 7">Belongs to the short-chain dehydrogenases/reductases (SDR) family.</text>
</comment>
<dbReference type="Pfam" id="PF00106">
    <property type="entry name" value="adh_short"/>
    <property type="match status" value="1"/>
</dbReference>
<dbReference type="Proteomes" id="UP000282551">
    <property type="component" value="Chromosome"/>
</dbReference>
<dbReference type="SUPFAM" id="SSF51735">
    <property type="entry name" value="NAD(P)-binding Rossmann-fold domains"/>
    <property type="match status" value="1"/>
</dbReference>
<dbReference type="InterPro" id="IPR036291">
    <property type="entry name" value="NAD(P)-bd_dom_sf"/>
</dbReference>
<dbReference type="GO" id="GO:0004316">
    <property type="term" value="F:3-oxoacyl-[acyl-carrier-protein] reductase (NADPH) activity"/>
    <property type="evidence" value="ECO:0007669"/>
    <property type="project" value="UniProtKB-EC"/>
</dbReference>
<dbReference type="SMART" id="SM00822">
    <property type="entry name" value="PKS_KR"/>
    <property type="match status" value="1"/>
</dbReference>
<sequence>MSQPELSASPGVALITGAARGIGAAIARRLASDGFAVAINYASSADAAERLVKEIEAAGGSAIALQADISDPAAAANLVAETTTRLGPPLVLVNNAGLNVVGSVRKQEPADWDRVIGVNLNGAYYCTHHALPAMYEAGYGRIVMLGSPIAERTITPGVAAYSAAKAGVMGLVRTLAKEVIDRGITVNSVLPGYVETEMTRSSGDDGAAMVRAWPAIAPEDIAATVAFLVSAPAARISGEEIGVWAGGPRFRTN</sequence>
<keyword evidence="10" id="KW-1185">Reference proteome</keyword>
<evidence type="ECO:0000256" key="7">
    <source>
        <dbReference type="RuleBase" id="RU000363"/>
    </source>
</evidence>
<evidence type="ECO:0000256" key="2">
    <source>
        <dbReference type="ARBA" id="ARBA00006484"/>
    </source>
</evidence>
<dbReference type="PANTHER" id="PTHR42879">
    <property type="entry name" value="3-OXOACYL-(ACYL-CARRIER-PROTEIN) REDUCTASE"/>
    <property type="match status" value="1"/>
</dbReference>
<protein>
    <recommendedName>
        <fullName evidence="5">3-oxoacyl-[acyl-carrier-protein] reductase MabA</fullName>
    </recommendedName>
</protein>
<dbReference type="EMBL" id="LR134355">
    <property type="protein sequence ID" value="VEG49278.1"/>
    <property type="molecule type" value="Genomic_DNA"/>
</dbReference>
<dbReference type="Gene3D" id="3.40.50.720">
    <property type="entry name" value="NAD(P)-binding Rossmann-like Domain"/>
    <property type="match status" value="1"/>
</dbReference>
<evidence type="ECO:0000256" key="6">
    <source>
        <dbReference type="ARBA" id="ARBA00047400"/>
    </source>
</evidence>
<dbReference type="PRINTS" id="PR00080">
    <property type="entry name" value="SDRFAMILY"/>
</dbReference>
<dbReference type="InterPro" id="IPR050259">
    <property type="entry name" value="SDR"/>
</dbReference>
<dbReference type="InterPro" id="IPR020904">
    <property type="entry name" value="Sc_DH/Rdtase_CS"/>
</dbReference>
<dbReference type="RefSeq" id="WP_126334972.1">
    <property type="nucleotide sequence ID" value="NZ_AP022604.1"/>
</dbReference>
<reference evidence="9 10" key="1">
    <citation type="submission" date="2018-12" db="EMBL/GenBank/DDBJ databases">
        <authorList>
            <consortium name="Pathogen Informatics"/>
        </authorList>
    </citation>
    <scope>NUCLEOTIDE SEQUENCE [LARGE SCALE GENOMIC DNA]</scope>
    <source>
        <strain evidence="9 10">NCTC10485</strain>
    </source>
</reference>
<dbReference type="PANTHER" id="PTHR42879:SF2">
    <property type="entry name" value="3-OXOACYL-[ACYL-CARRIER-PROTEIN] REDUCTASE FABG"/>
    <property type="match status" value="1"/>
</dbReference>
<evidence type="ECO:0000256" key="5">
    <source>
        <dbReference type="ARBA" id="ARBA00040781"/>
    </source>
</evidence>
<evidence type="ECO:0000256" key="1">
    <source>
        <dbReference type="ARBA" id="ARBA00004191"/>
    </source>
</evidence>
<dbReference type="OrthoDB" id="9804774at2"/>
<dbReference type="PRINTS" id="PR00081">
    <property type="entry name" value="GDHRDH"/>
</dbReference>